<keyword evidence="6" id="KW-1185">Reference proteome</keyword>
<evidence type="ECO:0000256" key="2">
    <source>
        <dbReference type="ARBA" id="ARBA00022679"/>
    </source>
</evidence>
<dbReference type="InterPro" id="IPR050500">
    <property type="entry name" value="Phos_Acetyltrans/Butyryltrans"/>
</dbReference>
<keyword evidence="2 5" id="KW-0808">Transferase</keyword>
<reference evidence="5 6" key="1">
    <citation type="submission" date="2014-07" db="EMBL/GenBank/DDBJ databases">
        <authorList>
            <person name="Urmite Genomes Urmite Genomes"/>
        </authorList>
    </citation>
    <scope>NUCLEOTIDE SEQUENCE [LARGE SCALE GENOMIC DNA]</scope>
    <source>
        <strain evidence="5 6">13MG44_air</strain>
    </source>
</reference>
<dbReference type="GO" id="GO:0006085">
    <property type="term" value="P:acetyl-CoA biosynthetic process"/>
    <property type="evidence" value="ECO:0007669"/>
    <property type="project" value="UniProtKB-UniPathway"/>
</dbReference>
<sequence>MNFDETLKINSSTRASIALVKAASEDLLELVTETAGELGIIWHLFDDEQTLKEMFSELNHDYKLHNITIHHSTDDTGAAQQAGRFIADGGADVLMKGLISTGVILKAVLNKELKLLDQELLSHVALFSMPNYHKPVIISDAAMNIDPDTETKIKIIENAVTASHRLGIEKPKVALLSAVEKLNEKIASTVTNDTIVSGHKFDNAIIDGPMQYDLAMSKSAAAIKGYTSEVAGDADILIMPHIDAGNILYKALVTTAGGHVAGMITGLKVPFVLTSRADSKEEKYNSIKLAIKMMEHNQEDV</sequence>
<dbReference type="Gene3D" id="3.40.718.10">
    <property type="entry name" value="Isopropylmalate Dehydrogenase"/>
    <property type="match status" value="1"/>
</dbReference>
<evidence type="ECO:0000256" key="1">
    <source>
        <dbReference type="ARBA" id="ARBA00005656"/>
    </source>
</evidence>
<dbReference type="HOGENOM" id="CLU_056531_0_0_9"/>
<proteinExistence type="inferred from homology"/>
<dbReference type="PIRSF" id="PIRSF000428">
    <property type="entry name" value="P_Ac_trans"/>
    <property type="match status" value="1"/>
</dbReference>
<protein>
    <submittedName>
        <fullName evidence="5">Phosphate acetyltransferase</fullName>
    </submittedName>
</protein>
<comment type="similarity">
    <text evidence="1">Belongs to the phosphate acetyltransferase and butyryltransferase family.</text>
</comment>
<evidence type="ECO:0000259" key="4">
    <source>
        <dbReference type="Pfam" id="PF01515"/>
    </source>
</evidence>
<dbReference type="AlphaFoldDB" id="A0A078M1F4"/>
<dbReference type="Proteomes" id="UP000044136">
    <property type="component" value="Unassembled WGS sequence"/>
</dbReference>
<evidence type="ECO:0000256" key="3">
    <source>
        <dbReference type="ARBA" id="ARBA00023315"/>
    </source>
</evidence>
<dbReference type="RefSeq" id="WP_052108780.1">
    <property type="nucleotide sequence ID" value="NZ_CCSE01000001.1"/>
</dbReference>
<dbReference type="GO" id="GO:0016746">
    <property type="term" value="F:acyltransferase activity"/>
    <property type="evidence" value="ECO:0007669"/>
    <property type="project" value="UniProtKB-KW"/>
</dbReference>
<keyword evidence="3" id="KW-0012">Acyltransferase</keyword>
<name>A0A078M1F4_9STAP</name>
<feature type="domain" description="Phosphate acetyl/butaryl transferase" evidence="4">
    <location>
        <begin position="78"/>
        <end position="290"/>
    </location>
</feature>
<accession>A0A078M1F4</accession>
<dbReference type="OrthoDB" id="9774179at2"/>
<dbReference type="STRING" id="1461582.BN1048_00816"/>
<dbReference type="SUPFAM" id="SSF53659">
    <property type="entry name" value="Isocitrate/Isopropylmalate dehydrogenase-like"/>
    <property type="match status" value="1"/>
</dbReference>
<dbReference type="Pfam" id="PF01515">
    <property type="entry name" value="PTA_PTB"/>
    <property type="match status" value="1"/>
</dbReference>
<dbReference type="PANTHER" id="PTHR43356">
    <property type="entry name" value="PHOSPHATE ACETYLTRANSFERASE"/>
    <property type="match status" value="1"/>
</dbReference>
<dbReference type="UniPathway" id="UPA00340">
    <property type="reaction ID" value="UER00459"/>
</dbReference>
<organism evidence="5 6">
    <name type="scientific">Jeotgalicoccus saudimassiliensis</name>
    <dbReference type="NCBI Taxonomy" id="1461582"/>
    <lineage>
        <taxon>Bacteria</taxon>
        <taxon>Bacillati</taxon>
        <taxon>Bacillota</taxon>
        <taxon>Bacilli</taxon>
        <taxon>Bacillales</taxon>
        <taxon>Staphylococcaceae</taxon>
        <taxon>Jeotgalicoccus</taxon>
    </lineage>
</organism>
<evidence type="ECO:0000313" key="6">
    <source>
        <dbReference type="Proteomes" id="UP000044136"/>
    </source>
</evidence>
<dbReference type="EMBL" id="CCSE01000001">
    <property type="protein sequence ID" value="CEA00099.1"/>
    <property type="molecule type" value="Genomic_DNA"/>
</dbReference>
<dbReference type="InterPro" id="IPR002505">
    <property type="entry name" value="PTA_PTB"/>
</dbReference>
<dbReference type="PANTHER" id="PTHR43356:SF2">
    <property type="entry name" value="PHOSPHATE ACETYLTRANSFERASE"/>
    <property type="match status" value="1"/>
</dbReference>
<evidence type="ECO:0000313" key="5">
    <source>
        <dbReference type="EMBL" id="CEA00099.1"/>
    </source>
</evidence>
<dbReference type="eggNOG" id="COG0280">
    <property type="taxonomic scope" value="Bacteria"/>
</dbReference>
<gene>
    <name evidence="5" type="primary">pta_1</name>
    <name evidence="5" type="ORF">BN1048_00816</name>
</gene>
<dbReference type="InterPro" id="IPR012147">
    <property type="entry name" value="P_Ac_Bu_trans"/>
</dbReference>